<dbReference type="RefSeq" id="WP_338840637.1">
    <property type="nucleotide sequence ID" value="NZ_CP147988.1"/>
</dbReference>
<organism evidence="1 2">
    <name type="scientific">Flavobacterium ginsenosidimutans</name>
    <dbReference type="NCBI Taxonomy" id="687844"/>
    <lineage>
        <taxon>Bacteria</taxon>
        <taxon>Pseudomonadati</taxon>
        <taxon>Bacteroidota</taxon>
        <taxon>Flavobacteriia</taxon>
        <taxon>Flavobacteriales</taxon>
        <taxon>Flavobacteriaceae</taxon>
        <taxon>Flavobacterium</taxon>
    </lineage>
</organism>
<keyword evidence="2" id="KW-1185">Reference proteome</keyword>
<proteinExistence type="predicted"/>
<sequence length="159" mass="17821">MEKTTLKSPKRQIQLIDPPGVDITPPEEASAIGRVGFKKKKSVEILSPYVEAYYDAKKNVLSVNAVVYVDHTKVINEVLDYSIFQNTFVDLDGNPQLQFFIVYDMPEELSEDLVIYEIIFTADADNFIGGLSNIEQIQTFLWDVDPVASRGTVTNVQSG</sequence>
<reference evidence="1 2" key="1">
    <citation type="submission" date="2024-02" db="EMBL/GenBank/DDBJ databases">
        <title>complete genome of Flavobacterium ginsenosidimutans Str. YTB16.</title>
        <authorList>
            <person name="Wang Q."/>
        </authorList>
    </citation>
    <scope>NUCLEOTIDE SEQUENCE [LARGE SCALE GENOMIC DNA]</scope>
    <source>
        <strain evidence="1 2">YTB16</strain>
    </source>
</reference>
<protein>
    <submittedName>
        <fullName evidence="1">Uncharacterized protein</fullName>
    </submittedName>
</protein>
<dbReference type="EMBL" id="CP147988">
    <property type="protein sequence ID" value="WXK50256.1"/>
    <property type="molecule type" value="Genomic_DNA"/>
</dbReference>
<accession>A0ABZ2QF94</accession>
<evidence type="ECO:0000313" key="2">
    <source>
        <dbReference type="Proteomes" id="UP001447857"/>
    </source>
</evidence>
<gene>
    <name evidence="1" type="ORF">V6624_01215</name>
</gene>
<name>A0ABZ2QF94_9FLAO</name>
<evidence type="ECO:0000313" key="1">
    <source>
        <dbReference type="EMBL" id="WXK50256.1"/>
    </source>
</evidence>
<dbReference type="Proteomes" id="UP001447857">
    <property type="component" value="Chromosome"/>
</dbReference>